<keyword evidence="3" id="KW-1185">Reference proteome</keyword>
<sequence>MVLLSLALVILPLPGFPLLSTTTSRRSIMMSKSMFPHLQAH</sequence>
<evidence type="ECO:0000313" key="2">
    <source>
        <dbReference type="EMBL" id="KAL3418793.1"/>
    </source>
</evidence>
<proteinExistence type="predicted"/>
<comment type="caution">
    <text evidence="2">The sequence shown here is derived from an EMBL/GenBank/DDBJ whole genome shotgun (WGS) entry which is preliminary data.</text>
</comment>
<evidence type="ECO:0008006" key="4">
    <source>
        <dbReference type="Google" id="ProtNLM"/>
    </source>
</evidence>
<evidence type="ECO:0000313" key="3">
    <source>
        <dbReference type="Proteomes" id="UP001629113"/>
    </source>
</evidence>
<accession>A0ABR4P676</accession>
<name>A0ABR4P676_9HELO</name>
<dbReference type="EMBL" id="JBFCZG010000008">
    <property type="protein sequence ID" value="KAL3418793.1"/>
    <property type="molecule type" value="Genomic_DNA"/>
</dbReference>
<organism evidence="2 3">
    <name type="scientific">Phlyctema vagabunda</name>
    <dbReference type="NCBI Taxonomy" id="108571"/>
    <lineage>
        <taxon>Eukaryota</taxon>
        <taxon>Fungi</taxon>
        <taxon>Dikarya</taxon>
        <taxon>Ascomycota</taxon>
        <taxon>Pezizomycotina</taxon>
        <taxon>Leotiomycetes</taxon>
        <taxon>Helotiales</taxon>
        <taxon>Dermateaceae</taxon>
        <taxon>Phlyctema</taxon>
    </lineage>
</organism>
<evidence type="ECO:0000256" key="1">
    <source>
        <dbReference type="SAM" id="SignalP"/>
    </source>
</evidence>
<gene>
    <name evidence="2" type="ORF">PVAG01_09014</name>
</gene>
<keyword evidence="1" id="KW-0732">Signal</keyword>
<protein>
    <recommendedName>
        <fullName evidence="4">NADH dehydrogenase subunit 4</fullName>
    </recommendedName>
</protein>
<feature type="chain" id="PRO_5045831798" description="NADH dehydrogenase subunit 4" evidence="1">
    <location>
        <begin position="18"/>
        <end position="41"/>
    </location>
</feature>
<reference evidence="2 3" key="1">
    <citation type="submission" date="2024-06" db="EMBL/GenBank/DDBJ databases">
        <title>Complete genome of Phlyctema vagabunda strain 19-DSS-EL-015.</title>
        <authorList>
            <person name="Fiorenzani C."/>
        </authorList>
    </citation>
    <scope>NUCLEOTIDE SEQUENCE [LARGE SCALE GENOMIC DNA]</scope>
    <source>
        <strain evidence="2 3">19-DSS-EL-015</strain>
    </source>
</reference>
<dbReference type="Proteomes" id="UP001629113">
    <property type="component" value="Unassembled WGS sequence"/>
</dbReference>
<feature type="signal peptide" evidence="1">
    <location>
        <begin position="1"/>
        <end position="17"/>
    </location>
</feature>